<sequence length="188" mass="19742">MMSALIVLAAVAEGLVVPLAGRPTLRPALAPLASLPSMMVDVPPEFLTASQAFATATDSSPALDFSTLLSVVLMIGVGVAVTGKTAADGDADVEQPAADKKPKKKAMEFGWIHADHRVPLPNLAELASGCHMVGQWNGREMYLCREGVFADPGECKPNADFTAYYGEEVFVCTGGPAVPRWKADLPSS</sequence>
<organism evidence="1">
    <name type="scientific">Prymnesium polylepis</name>
    <dbReference type="NCBI Taxonomy" id="72548"/>
    <lineage>
        <taxon>Eukaryota</taxon>
        <taxon>Haptista</taxon>
        <taxon>Haptophyta</taxon>
        <taxon>Prymnesiophyceae</taxon>
        <taxon>Prymnesiales</taxon>
        <taxon>Prymnesiaceae</taxon>
        <taxon>Prymnesium</taxon>
    </lineage>
</organism>
<accession>A0A7S4J479</accession>
<dbReference type="AlphaFoldDB" id="A0A7S4J479"/>
<reference evidence="1" key="1">
    <citation type="submission" date="2021-01" db="EMBL/GenBank/DDBJ databases">
        <authorList>
            <person name="Corre E."/>
            <person name="Pelletier E."/>
            <person name="Niang G."/>
            <person name="Scheremetjew M."/>
            <person name="Finn R."/>
            <person name="Kale V."/>
            <person name="Holt S."/>
            <person name="Cochrane G."/>
            <person name="Meng A."/>
            <person name="Brown T."/>
            <person name="Cohen L."/>
        </authorList>
    </citation>
    <scope>NUCLEOTIDE SEQUENCE</scope>
    <source>
        <strain evidence="1">UIO037</strain>
    </source>
</reference>
<protein>
    <submittedName>
        <fullName evidence="1">Uncharacterized protein</fullName>
    </submittedName>
</protein>
<name>A0A7S4J479_9EUKA</name>
<dbReference type="EMBL" id="HBKO01032263">
    <property type="protein sequence ID" value="CAE2250713.1"/>
    <property type="molecule type" value="Transcribed_RNA"/>
</dbReference>
<gene>
    <name evidence="1" type="ORF">CPOL0286_LOCUS14696</name>
</gene>
<evidence type="ECO:0000313" key="1">
    <source>
        <dbReference type="EMBL" id="CAE2250713.1"/>
    </source>
</evidence>
<proteinExistence type="predicted"/>